<dbReference type="Proteomes" id="UP000319783">
    <property type="component" value="Unassembled WGS sequence"/>
</dbReference>
<evidence type="ECO:0000313" key="3">
    <source>
        <dbReference type="Proteomes" id="UP000319783"/>
    </source>
</evidence>
<evidence type="ECO:0000313" key="2">
    <source>
        <dbReference type="EMBL" id="TLD42954.1"/>
    </source>
</evidence>
<dbReference type="SUPFAM" id="SSF56935">
    <property type="entry name" value="Porins"/>
    <property type="match status" value="1"/>
</dbReference>
<reference evidence="2 3" key="1">
    <citation type="submission" date="2019-04" db="EMBL/GenBank/DDBJ databases">
        <title>Genome of a novel bacterium Candidatus Jettenia ecosi reconstructed from metagenome of an anammox bioreactor.</title>
        <authorList>
            <person name="Mardanov A.V."/>
            <person name="Beletsky A.V."/>
            <person name="Ravin N.V."/>
            <person name="Botchkova E.A."/>
            <person name="Litti Y.V."/>
            <person name="Nozhevnikova A.N."/>
        </authorList>
    </citation>
    <scope>NUCLEOTIDE SEQUENCE [LARGE SCALE GENOMIC DNA]</scope>
    <source>
        <strain evidence="2">J2</strain>
    </source>
</reference>
<keyword evidence="1" id="KW-0812">Transmembrane</keyword>
<name>A0A533QE44_9BACT</name>
<proteinExistence type="predicted"/>
<dbReference type="AlphaFoldDB" id="A0A533QE44"/>
<organism evidence="2 3">
    <name type="scientific">Candidatus Jettenia ecosi</name>
    <dbReference type="NCBI Taxonomy" id="2494326"/>
    <lineage>
        <taxon>Bacteria</taxon>
        <taxon>Pseudomonadati</taxon>
        <taxon>Planctomycetota</taxon>
        <taxon>Candidatus Brocadiia</taxon>
        <taxon>Candidatus Brocadiales</taxon>
        <taxon>Candidatus Brocadiaceae</taxon>
        <taxon>Candidatus Jettenia</taxon>
    </lineage>
</organism>
<dbReference type="EMBL" id="SULG01000010">
    <property type="protein sequence ID" value="TLD42954.1"/>
    <property type="molecule type" value="Genomic_DNA"/>
</dbReference>
<keyword evidence="1" id="KW-1133">Transmembrane helix</keyword>
<feature type="transmembrane region" description="Helical" evidence="1">
    <location>
        <begin position="21"/>
        <end position="40"/>
    </location>
</feature>
<keyword evidence="1" id="KW-0472">Membrane</keyword>
<evidence type="ECO:0008006" key="4">
    <source>
        <dbReference type="Google" id="ProtNLM"/>
    </source>
</evidence>
<gene>
    <name evidence="2" type="ORF">JETT_0742</name>
</gene>
<accession>A0A533QE44</accession>
<comment type="caution">
    <text evidence="2">The sequence shown here is derived from an EMBL/GenBank/DDBJ whole genome shotgun (WGS) entry which is preliminary data.</text>
</comment>
<evidence type="ECO:0000256" key="1">
    <source>
        <dbReference type="SAM" id="Phobius"/>
    </source>
</evidence>
<sequence>MKNCIFIINKKILILFMKTNYCRQFVLLSIVFLMIFFIFFRPSHALCEEALSQNLEIDGLPDQPGFNIMEEIDMLYNNLHIGTLEIKPSYELIETYDDNVFNTFEDETADFYTLHQFNIGLLSPLSDYSLVHFDYNAAIYEYMRIQDLNHVNQSLEGAIDFNFANDFKLSFSDRIKRSVIPPGVQRRFFGAIIDDEIPIEDQGPNVFVDRRTIITNTASFDLDFPDFFPNLDFSIHYTNRDVSYQEEEFEDSDSNVDTLSAIVEYQYPFLPIKISSGFLYSIVRYDSSPNRDSIKKNVPFDIEWKITPKNELYLKTHYKTSNYGNHSTLENFEGFETILGNRYFVTPVSSIEVFAERSVKEQRSTDNNSYFFTAIGLRYTWELNRFEASVEVNYFNLEFFERNDALGIVEEVNGISANLNIIYNPQDWWFAEFDYGYNRRDNTITLGDLTKNTVSLSAGLNF</sequence>
<protein>
    <recommendedName>
        <fullName evidence="4">TIGR03016 family PEP-CTERM system-associated outer membrane protein</fullName>
    </recommendedName>
</protein>